<feature type="domain" description="Peptidase S9 prolyl oligopeptidase catalytic" evidence="3">
    <location>
        <begin position="215"/>
        <end position="349"/>
    </location>
</feature>
<keyword evidence="5" id="KW-1185">Reference proteome</keyword>
<dbReference type="GO" id="GO:0006508">
    <property type="term" value="P:proteolysis"/>
    <property type="evidence" value="ECO:0007669"/>
    <property type="project" value="InterPro"/>
</dbReference>
<proteinExistence type="predicted"/>
<dbReference type="Pfam" id="PF00326">
    <property type="entry name" value="Peptidase_S9"/>
    <property type="match status" value="1"/>
</dbReference>
<feature type="chain" id="PRO_5022007162" evidence="2">
    <location>
        <begin position="20"/>
        <end position="681"/>
    </location>
</feature>
<evidence type="ECO:0000313" key="5">
    <source>
        <dbReference type="Proteomes" id="UP000319557"/>
    </source>
</evidence>
<dbReference type="InterPro" id="IPR050955">
    <property type="entry name" value="Plant_Biomass_Hydrol_Est"/>
</dbReference>
<dbReference type="InterPro" id="IPR001375">
    <property type="entry name" value="Peptidase_S9_cat"/>
</dbReference>
<feature type="signal peptide" evidence="2">
    <location>
        <begin position="1"/>
        <end position="19"/>
    </location>
</feature>
<dbReference type="EMBL" id="CP036261">
    <property type="protein sequence ID" value="QDS89280.1"/>
    <property type="molecule type" value="Genomic_DNA"/>
</dbReference>
<dbReference type="GO" id="GO:0008236">
    <property type="term" value="F:serine-type peptidase activity"/>
    <property type="evidence" value="ECO:0007669"/>
    <property type="project" value="InterPro"/>
</dbReference>
<dbReference type="Proteomes" id="UP000319557">
    <property type="component" value="Chromosome"/>
</dbReference>
<reference evidence="4 5" key="1">
    <citation type="submission" date="2019-02" db="EMBL/GenBank/DDBJ databases">
        <title>Deep-cultivation of Planctomycetes and their phenomic and genomic characterization uncovers novel biology.</title>
        <authorList>
            <person name="Wiegand S."/>
            <person name="Jogler M."/>
            <person name="Boedeker C."/>
            <person name="Pinto D."/>
            <person name="Vollmers J."/>
            <person name="Rivas-Marin E."/>
            <person name="Kohn T."/>
            <person name="Peeters S.H."/>
            <person name="Heuer A."/>
            <person name="Rast P."/>
            <person name="Oberbeckmann S."/>
            <person name="Bunk B."/>
            <person name="Jeske O."/>
            <person name="Meyerdierks A."/>
            <person name="Storesund J.E."/>
            <person name="Kallscheuer N."/>
            <person name="Luecker S."/>
            <person name="Lage O.M."/>
            <person name="Pohl T."/>
            <person name="Merkel B.J."/>
            <person name="Hornburger P."/>
            <person name="Mueller R.-W."/>
            <person name="Bruemmer F."/>
            <person name="Labrenz M."/>
            <person name="Spormann A.M."/>
            <person name="Op den Camp H."/>
            <person name="Overmann J."/>
            <person name="Amann R."/>
            <person name="Jetten M.S.M."/>
            <person name="Mascher T."/>
            <person name="Medema M.H."/>
            <person name="Devos D.P."/>
            <person name="Kaster A.-K."/>
            <person name="Ovreas L."/>
            <person name="Rohde M."/>
            <person name="Galperin M.Y."/>
            <person name="Jogler C."/>
        </authorList>
    </citation>
    <scope>NUCLEOTIDE SEQUENCE [LARGE SCALE GENOMIC DNA]</scope>
    <source>
        <strain evidence="4 5">EC9</strain>
    </source>
</reference>
<dbReference type="PANTHER" id="PTHR43037:SF1">
    <property type="entry name" value="BLL1128 PROTEIN"/>
    <property type="match status" value="1"/>
</dbReference>
<evidence type="ECO:0000256" key="2">
    <source>
        <dbReference type="SAM" id="SignalP"/>
    </source>
</evidence>
<organism evidence="4 5">
    <name type="scientific">Rosistilla ulvae</name>
    <dbReference type="NCBI Taxonomy" id="1930277"/>
    <lineage>
        <taxon>Bacteria</taxon>
        <taxon>Pseudomonadati</taxon>
        <taxon>Planctomycetota</taxon>
        <taxon>Planctomycetia</taxon>
        <taxon>Pirellulales</taxon>
        <taxon>Pirellulaceae</taxon>
        <taxon>Rosistilla</taxon>
    </lineage>
</organism>
<dbReference type="InterPro" id="IPR029058">
    <property type="entry name" value="AB_hydrolase_fold"/>
</dbReference>
<gene>
    <name evidence="4" type="ORF">EC9_34770</name>
</gene>
<accession>A0A517M343</accession>
<dbReference type="PANTHER" id="PTHR43037">
    <property type="entry name" value="UNNAMED PRODUCT-RELATED"/>
    <property type="match status" value="1"/>
</dbReference>
<sequence length="681" mass="76313" precursor="true">MRSLFFSFSLVLLSNLVLADGPADNLATTVRPVPPVGIELKPADRDELLAGLEKLNAKIQQIRDAKQPLGQALLPDVEIFSRAIRDAVAHRELFAERDINKARQVLAEGLARADALASGKAPWTTQKGLVVRGFRSRIDDTVQPYGMVVPESYAFSGATRHRLDLWMHGRGERSSEAVFIHERMNQVGRISPSDTLVLHPYGRYCNAFKFAGEIDVLEALRHARTQYRVDNDRVSVRGFSMGGAGCWQLAVHYPDLFFAANPGAGFSETPEFLRTFQNETLDPTWYEEKLWQMYDCTGYAANLFNLPTVAYSGELDKQKQAADIMEQAMQQEGLRLTHLIGPQTKHTLHPDSLQLIERKLASLARVGRDRLPETIDFVTYTLRYNKSFWLTVTELDSHWEKSTVRGGLQGQGNTVRLSVAGVNGLRIELPAGESPFDPRHPVNLELTVTGAGGAGEGFSQTQTIVGPQPESDRSWVCEVYRDGSTWKLGGRPTTGLQKRHALQGPIDDAFMDRFILVEPTSPAAHPAIDAWTRAEFQRLVTEWRRQFRGDAIVRRDVDLTDEEIANCHLILFGDPSSNSVLGLIADKLPIGWNDKTVTVGKQQFDAEHHAPVMIYPNPKNPNRYVVLNSGFTYRTFAYLNNARQVPKLPDWAVIDVRTPADSLWPGKVVDANFFDESWQLR</sequence>
<dbReference type="KEGG" id="ruv:EC9_34770"/>
<name>A0A517M343_9BACT</name>
<dbReference type="OrthoDB" id="236649at2"/>
<dbReference type="SUPFAM" id="SSF53474">
    <property type="entry name" value="alpha/beta-Hydrolases"/>
    <property type="match status" value="1"/>
</dbReference>
<dbReference type="Gene3D" id="3.40.50.1820">
    <property type="entry name" value="alpha/beta hydrolase"/>
    <property type="match status" value="1"/>
</dbReference>
<dbReference type="AlphaFoldDB" id="A0A517M343"/>
<evidence type="ECO:0000313" key="4">
    <source>
        <dbReference type="EMBL" id="QDS89280.1"/>
    </source>
</evidence>
<evidence type="ECO:0000259" key="3">
    <source>
        <dbReference type="Pfam" id="PF00326"/>
    </source>
</evidence>
<protein>
    <submittedName>
        <fullName evidence="4">Prolyl oligopeptidase family protein</fullName>
    </submittedName>
</protein>
<evidence type="ECO:0000256" key="1">
    <source>
        <dbReference type="ARBA" id="ARBA00022729"/>
    </source>
</evidence>
<keyword evidence="1 2" id="KW-0732">Signal</keyword>
<dbReference type="RefSeq" id="WP_145346906.1">
    <property type="nucleotide sequence ID" value="NZ_CP036261.1"/>
</dbReference>